<dbReference type="RefSeq" id="WP_379021947.1">
    <property type="nucleotide sequence ID" value="NZ_JBHUGY010000031.1"/>
</dbReference>
<evidence type="ECO:0000313" key="3">
    <source>
        <dbReference type="Proteomes" id="UP001597349"/>
    </source>
</evidence>
<accession>A0ABW4WG02</accession>
<proteinExistence type="predicted"/>
<comment type="caution">
    <text evidence="2">The sequence shown here is derived from an EMBL/GenBank/DDBJ whole genome shotgun (WGS) entry which is preliminary data.</text>
</comment>
<dbReference type="Proteomes" id="UP001597349">
    <property type="component" value="Unassembled WGS sequence"/>
</dbReference>
<keyword evidence="3" id="KW-1185">Reference proteome</keyword>
<sequence length="85" mass="9192">MHAKIGFLDEDAGPNQIDQFSPAHDLTRPAGQRNQNVESAAADGDRFVIPEQHPLCPDQAKGAERQGLTRLQFAAICDGGHGETR</sequence>
<gene>
    <name evidence="2" type="ORF">ACFSQT_21020</name>
</gene>
<protein>
    <submittedName>
        <fullName evidence="2">Uncharacterized protein</fullName>
    </submittedName>
</protein>
<feature type="region of interest" description="Disordered" evidence="1">
    <location>
        <begin position="1"/>
        <end position="46"/>
    </location>
</feature>
<reference evidence="3" key="1">
    <citation type="journal article" date="2019" name="Int. J. Syst. Evol. Microbiol.">
        <title>The Global Catalogue of Microorganisms (GCM) 10K type strain sequencing project: providing services to taxonomists for standard genome sequencing and annotation.</title>
        <authorList>
            <consortium name="The Broad Institute Genomics Platform"/>
            <consortium name="The Broad Institute Genome Sequencing Center for Infectious Disease"/>
            <person name="Wu L."/>
            <person name="Ma J."/>
        </authorList>
    </citation>
    <scope>NUCLEOTIDE SEQUENCE [LARGE SCALE GENOMIC DNA]</scope>
    <source>
        <strain evidence="3">CGMCC 1.16226</strain>
    </source>
</reference>
<evidence type="ECO:0000313" key="2">
    <source>
        <dbReference type="EMBL" id="MFD2055450.1"/>
    </source>
</evidence>
<dbReference type="EMBL" id="JBHUGY010000031">
    <property type="protein sequence ID" value="MFD2055450.1"/>
    <property type="molecule type" value="Genomic_DNA"/>
</dbReference>
<organism evidence="2 3">
    <name type="scientific">Mesorhizobium calcicola</name>
    <dbReference type="NCBI Taxonomy" id="1300310"/>
    <lineage>
        <taxon>Bacteria</taxon>
        <taxon>Pseudomonadati</taxon>
        <taxon>Pseudomonadota</taxon>
        <taxon>Alphaproteobacteria</taxon>
        <taxon>Hyphomicrobiales</taxon>
        <taxon>Phyllobacteriaceae</taxon>
        <taxon>Mesorhizobium</taxon>
    </lineage>
</organism>
<name>A0ABW4WG02_9HYPH</name>
<evidence type="ECO:0000256" key="1">
    <source>
        <dbReference type="SAM" id="MobiDB-lite"/>
    </source>
</evidence>